<proteinExistence type="predicted"/>
<organism evidence="2">
    <name type="scientific">Bactrocera dorsalis</name>
    <name type="common">Oriental fruit fly</name>
    <name type="synonym">Dacus dorsalis</name>
    <dbReference type="NCBI Taxonomy" id="27457"/>
    <lineage>
        <taxon>Eukaryota</taxon>
        <taxon>Metazoa</taxon>
        <taxon>Ecdysozoa</taxon>
        <taxon>Arthropoda</taxon>
        <taxon>Hexapoda</taxon>
        <taxon>Insecta</taxon>
        <taxon>Pterygota</taxon>
        <taxon>Neoptera</taxon>
        <taxon>Endopterygota</taxon>
        <taxon>Diptera</taxon>
        <taxon>Brachycera</taxon>
        <taxon>Muscomorpha</taxon>
        <taxon>Tephritoidea</taxon>
        <taxon>Tephritidae</taxon>
        <taxon>Bactrocera</taxon>
        <taxon>Bactrocera</taxon>
    </lineage>
</organism>
<feature type="domain" description="Amidase" evidence="1">
    <location>
        <begin position="30"/>
        <end position="92"/>
    </location>
</feature>
<dbReference type="InterPro" id="IPR000120">
    <property type="entry name" value="Amidase"/>
</dbReference>
<dbReference type="PANTHER" id="PTHR11895">
    <property type="entry name" value="TRANSAMIDASE"/>
    <property type="match status" value="1"/>
</dbReference>
<dbReference type="EMBL" id="GAKP01015497">
    <property type="protein sequence ID" value="JAC43455.1"/>
    <property type="molecule type" value="Transcribed_RNA"/>
</dbReference>
<name>A0A034VLV4_BACDO</name>
<dbReference type="GO" id="GO:0016740">
    <property type="term" value="F:transferase activity"/>
    <property type="evidence" value="ECO:0007669"/>
    <property type="project" value="UniProtKB-KW"/>
</dbReference>
<gene>
    <name evidence="2" type="primary">GATA</name>
</gene>
<accession>A0A034VLV4</accession>
<dbReference type="PANTHER" id="PTHR11895:SF7">
    <property type="entry name" value="GLUTAMYL-TRNA(GLN) AMIDOTRANSFERASE SUBUNIT A, MITOCHONDRIAL"/>
    <property type="match status" value="1"/>
</dbReference>
<dbReference type="Pfam" id="PF01425">
    <property type="entry name" value="Amidase"/>
    <property type="match status" value="1"/>
</dbReference>
<reference evidence="2" key="1">
    <citation type="journal article" date="2014" name="BMC Genomics">
        <title>Characterizing the developmental transcriptome of the oriental fruit fly, Bactrocera dorsalis (Diptera: Tephritidae) through comparative genomic analysis with Drosophila melanogaster utilizing modENCODE datasets.</title>
        <authorList>
            <person name="Geib S.M."/>
            <person name="Calla B."/>
            <person name="Hall B."/>
            <person name="Hou S."/>
            <person name="Manoukis N.C."/>
        </authorList>
    </citation>
    <scope>NUCLEOTIDE SEQUENCE</scope>
    <source>
        <strain evidence="2">Punador</strain>
    </source>
</reference>
<dbReference type="Gene3D" id="3.90.1300.10">
    <property type="entry name" value="Amidase signature (AS) domain"/>
    <property type="match status" value="1"/>
</dbReference>
<dbReference type="GO" id="GO:0070681">
    <property type="term" value="P:glutaminyl-tRNAGln biosynthesis via transamidation"/>
    <property type="evidence" value="ECO:0007669"/>
    <property type="project" value="TreeGrafter"/>
</dbReference>
<keyword evidence="2" id="KW-0808">Transferase</keyword>
<dbReference type="AlphaFoldDB" id="A0A034VLV4"/>
<dbReference type="EMBL" id="GAKP01015501">
    <property type="protein sequence ID" value="JAC43451.1"/>
    <property type="molecule type" value="Transcribed_RNA"/>
</dbReference>
<protein>
    <submittedName>
        <fullName evidence="2">Glutamyl-tRNA(Gln) amidotransferase subunit A, mitochondrial</fullName>
    </submittedName>
</protein>
<dbReference type="SUPFAM" id="SSF75304">
    <property type="entry name" value="Amidase signature (AS) enzymes"/>
    <property type="match status" value="1"/>
</dbReference>
<dbReference type="OrthoDB" id="421993at2759"/>
<dbReference type="EMBL" id="GAKP01015493">
    <property type="protein sequence ID" value="JAC43459.1"/>
    <property type="molecule type" value="Transcribed_RNA"/>
</dbReference>
<evidence type="ECO:0000313" key="2">
    <source>
        <dbReference type="EMBL" id="JAC43459.1"/>
    </source>
</evidence>
<dbReference type="InterPro" id="IPR023631">
    <property type="entry name" value="Amidase_dom"/>
</dbReference>
<dbReference type="InterPro" id="IPR036928">
    <property type="entry name" value="AS_sf"/>
</dbReference>
<sequence length="116" mass="13407">MKRHLQLSIKQLSGFYADGSISPRTVVDHSLDDATKLKRLNAFIRLSPEKALHQAKESDHRYENKEQLGVLDGVPIAIKDNFCTKELTTTCAECFQILYHLLMQRFVNVWQMPVLY</sequence>
<dbReference type="EMBL" id="GAKP01015508">
    <property type="protein sequence ID" value="JAC43444.1"/>
    <property type="molecule type" value="Transcribed_RNA"/>
</dbReference>
<dbReference type="GO" id="GO:0050567">
    <property type="term" value="F:glutaminyl-tRNA synthase (glutamine-hydrolyzing) activity"/>
    <property type="evidence" value="ECO:0007669"/>
    <property type="project" value="TreeGrafter"/>
</dbReference>
<dbReference type="GO" id="GO:0030956">
    <property type="term" value="C:glutamyl-tRNA(Gln) amidotransferase complex"/>
    <property type="evidence" value="ECO:0007669"/>
    <property type="project" value="TreeGrafter"/>
</dbReference>
<dbReference type="EMBL" id="GAKP01015515">
    <property type="protein sequence ID" value="JAC43437.1"/>
    <property type="molecule type" value="Transcribed_RNA"/>
</dbReference>
<dbReference type="GO" id="GO:0005739">
    <property type="term" value="C:mitochondrion"/>
    <property type="evidence" value="ECO:0007669"/>
    <property type="project" value="TreeGrafter"/>
</dbReference>
<dbReference type="GO" id="GO:0032543">
    <property type="term" value="P:mitochondrial translation"/>
    <property type="evidence" value="ECO:0007669"/>
    <property type="project" value="TreeGrafter"/>
</dbReference>
<evidence type="ECO:0000259" key="1">
    <source>
        <dbReference type="Pfam" id="PF01425"/>
    </source>
</evidence>